<organism evidence="8 9">
    <name type="scientific">Geomonas limicola</name>
    <dbReference type="NCBI Taxonomy" id="2740186"/>
    <lineage>
        <taxon>Bacteria</taxon>
        <taxon>Pseudomonadati</taxon>
        <taxon>Thermodesulfobacteriota</taxon>
        <taxon>Desulfuromonadia</taxon>
        <taxon>Geobacterales</taxon>
        <taxon>Geobacteraceae</taxon>
        <taxon>Geomonas</taxon>
    </lineage>
</organism>
<evidence type="ECO:0000313" key="8">
    <source>
        <dbReference type="EMBL" id="GFO68501.1"/>
    </source>
</evidence>
<dbReference type="PANTHER" id="PTHR43409:SF16">
    <property type="entry name" value="SLR0320 PROTEIN"/>
    <property type="match status" value="1"/>
</dbReference>
<protein>
    <submittedName>
        <fullName evidence="8">Uncharacterized protein</fullName>
    </submittedName>
</protein>
<name>A0A6V8N7N0_9BACT</name>
<evidence type="ECO:0000256" key="3">
    <source>
        <dbReference type="ARBA" id="ARBA00022723"/>
    </source>
</evidence>
<evidence type="ECO:0000256" key="5">
    <source>
        <dbReference type="ARBA" id="ARBA00023014"/>
    </source>
</evidence>
<gene>
    <name evidence="8" type="ORF">GMLC_20800</name>
</gene>
<dbReference type="PANTHER" id="PTHR43409">
    <property type="entry name" value="ANAEROBIC MAGNESIUM-PROTOPORPHYRIN IX MONOMETHYL ESTER CYCLASE-RELATED"/>
    <property type="match status" value="1"/>
</dbReference>
<evidence type="ECO:0000256" key="2">
    <source>
        <dbReference type="ARBA" id="ARBA00022691"/>
    </source>
</evidence>
<dbReference type="InterPro" id="IPR023404">
    <property type="entry name" value="rSAM_horseshoe"/>
</dbReference>
<keyword evidence="9" id="KW-1185">Reference proteome</keyword>
<dbReference type="SMART" id="SM00729">
    <property type="entry name" value="Elp3"/>
    <property type="match status" value="1"/>
</dbReference>
<dbReference type="InterPro" id="IPR036724">
    <property type="entry name" value="Cobalamin-bd_sf"/>
</dbReference>
<dbReference type="Proteomes" id="UP000587586">
    <property type="component" value="Unassembled WGS sequence"/>
</dbReference>
<dbReference type="InterPro" id="IPR058240">
    <property type="entry name" value="rSAM_sf"/>
</dbReference>
<evidence type="ECO:0000256" key="4">
    <source>
        <dbReference type="ARBA" id="ARBA00023004"/>
    </source>
</evidence>
<dbReference type="GO" id="GO:0046872">
    <property type="term" value="F:metal ion binding"/>
    <property type="evidence" value="ECO:0007669"/>
    <property type="project" value="UniProtKB-KW"/>
</dbReference>
<feature type="domain" description="Radical SAM core" evidence="7">
    <location>
        <begin position="194"/>
        <end position="421"/>
    </location>
</feature>
<dbReference type="InterPro" id="IPR006638">
    <property type="entry name" value="Elp3/MiaA/NifB-like_rSAM"/>
</dbReference>
<keyword evidence="3" id="KW-0479">Metal-binding</keyword>
<dbReference type="GO" id="GO:0003824">
    <property type="term" value="F:catalytic activity"/>
    <property type="evidence" value="ECO:0007669"/>
    <property type="project" value="InterPro"/>
</dbReference>
<dbReference type="GO" id="GO:0005829">
    <property type="term" value="C:cytosol"/>
    <property type="evidence" value="ECO:0007669"/>
    <property type="project" value="TreeGrafter"/>
</dbReference>
<keyword evidence="4" id="KW-0408">Iron</keyword>
<dbReference type="SFLD" id="SFLDG01123">
    <property type="entry name" value="methyltransferase_(Class_B)"/>
    <property type="match status" value="1"/>
</dbReference>
<comment type="caution">
    <text evidence="8">The sequence shown here is derived from an EMBL/GenBank/DDBJ whole genome shotgun (WGS) entry which is preliminary data.</text>
</comment>
<dbReference type="AlphaFoldDB" id="A0A6V8N7N0"/>
<dbReference type="PROSITE" id="PS51918">
    <property type="entry name" value="RADICAL_SAM"/>
    <property type="match status" value="1"/>
</dbReference>
<dbReference type="InterPro" id="IPR051198">
    <property type="entry name" value="BchE-like"/>
</dbReference>
<dbReference type="CDD" id="cd01335">
    <property type="entry name" value="Radical_SAM"/>
    <property type="match status" value="1"/>
</dbReference>
<dbReference type="SFLD" id="SFLDS00029">
    <property type="entry name" value="Radical_SAM"/>
    <property type="match status" value="1"/>
</dbReference>
<dbReference type="SUPFAM" id="SSF102114">
    <property type="entry name" value="Radical SAM enzymes"/>
    <property type="match status" value="1"/>
</dbReference>
<evidence type="ECO:0000259" key="6">
    <source>
        <dbReference type="PROSITE" id="PS51332"/>
    </source>
</evidence>
<dbReference type="Gene3D" id="3.40.50.280">
    <property type="entry name" value="Cobalamin-binding domain"/>
    <property type="match status" value="1"/>
</dbReference>
<dbReference type="CDD" id="cd02068">
    <property type="entry name" value="radical_SAM_B12_BD"/>
    <property type="match status" value="1"/>
</dbReference>
<dbReference type="SFLD" id="SFLDG01082">
    <property type="entry name" value="B12-binding_domain_containing"/>
    <property type="match status" value="1"/>
</dbReference>
<dbReference type="GO" id="GO:0031419">
    <property type="term" value="F:cobalamin binding"/>
    <property type="evidence" value="ECO:0007669"/>
    <property type="project" value="InterPro"/>
</dbReference>
<sequence>MNIALINICIRPYMDKPNFPIGLAYVATALEKAGYGFDLIDIDRHRYTDDQVAELLRAKDYDVIALGTLVSGYKFAKSLAALARSTNPGALIVAGNSVASSISEFLLEQTEVDVALKGEGETAFLDLLDARRSGRPLDEVKGIVFRQDGRYFDTGFAAPLPIESVGYPNWELFDVRYYIEKSLQDVPEPYPVPREEIRAFVVNTARGCPFRCTFCYHVFQYTKYRYRSPESILEEIALLQERYGVNYINFFDELTFFSKAHIEAFVDAVLASGLTFYWNADIRSDLFGEGDEALLAKVKAAGCQGFGYSLESGSPEILKKMGKQLTVGQFAAQKLALDRAGIKTFTSIVIGYPEETVETLAQTFDLCYELNIFPSTGYLLPQPGTPMFDAAREKGYADDLEAYLMKMGDRQDLRYNLTGMTDEVLVGEVRRHLQRISDKLGLGLGGDKLIKTFTFITSQEEADNAPDTCLAAVHNG</sequence>
<evidence type="ECO:0000259" key="7">
    <source>
        <dbReference type="PROSITE" id="PS51918"/>
    </source>
</evidence>
<dbReference type="RefSeq" id="WP_183361057.1">
    <property type="nucleotide sequence ID" value="NZ_BLXZ01000004.1"/>
</dbReference>
<dbReference type="Pfam" id="PF02310">
    <property type="entry name" value="B12-binding"/>
    <property type="match status" value="1"/>
</dbReference>
<dbReference type="GO" id="GO:0051539">
    <property type="term" value="F:4 iron, 4 sulfur cluster binding"/>
    <property type="evidence" value="ECO:0007669"/>
    <property type="project" value="UniProtKB-KW"/>
</dbReference>
<dbReference type="Gene3D" id="3.80.30.20">
    <property type="entry name" value="tm_1862 like domain"/>
    <property type="match status" value="1"/>
</dbReference>
<evidence type="ECO:0000313" key="9">
    <source>
        <dbReference type="Proteomes" id="UP000587586"/>
    </source>
</evidence>
<proteinExistence type="predicted"/>
<evidence type="ECO:0000256" key="1">
    <source>
        <dbReference type="ARBA" id="ARBA00001966"/>
    </source>
</evidence>
<comment type="cofactor">
    <cofactor evidence="1">
        <name>[4Fe-4S] cluster</name>
        <dbReference type="ChEBI" id="CHEBI:49883"/>
    </cofactor>
</comment>
<keyword evidence="5" id="KW-0411">Iron-sulfur</keyword>
<dbReference type="Pfam" id="PF04055">
    <property type="entry name" value="Radical_SAM"/>
    <property type="match status" value="1"/>
</dbReference>
<dbReference type="InterPro" id="IPR006158">
    <property type="entry name" value="Cobalamin-bd"/>
</dbReference>
<dbReference type="InterPro" id="IPR034466">
    <property type="entry name" value="Methyltransferase_Class_B"/>
</dbReference>
<accession>A0A6V8N7N0</accession>
<dbReference type="SUPFAM" id="SSF52242">
    <property type="entry name" value="Cobalamin (vitamin B12)-binding domain"/>
    <property type="match status" value="1"/>
</dbReference>
<feature type="domain" description="B12-binding" evidence="6">
    <location>
        <begin position="4"/>
        <end position="138"/>
    </location>
</feature>
<reference evidence="9" key="1">
    <citation type="submission" date="2020-06" db="EMBL/GenBank/DDBJ databases">
        <title>Draft genomic sequecing of Geomonas sp. Red745.</title>
        <authorList>
            <person name="Itoh H."/>
            <person name="Xu Z.X."/>
            <person name="Ushijima N."/>
            <person name="Masuda Y."/>
            <person name="Shiratori Y."/>
            <person name="Senoo K."/>
        </authorList>
    </citation>
    <scope>NUCLEOTIDE SEQUENCE [LARGE SCALE GENOMIC DNA]</scope>
    <source>
        <strain evidence="9">Red745</strain>
    </source>
</reference>
<dbReference type="InterPro" id="IPR007197">
    <property type="entry name" value="rSAM"/>
</dbReference>
<dbReference type="EMBL" id="BLXZ01000004">
    <property type="protein sequence ID" value="GFO68501.1"/>
    <property type="molecule type" value="Genomic_DNA"/>
</dbReference>
<dbReference type="PROSITE" id="PS51332">
    <property type="entry name" value="B12_BINDING"/>
    <property type="match status" value="1"/>
</dbReference>
<keyword evidence="2" id="KW-0949">S-adenosyl-L-methionine</keyword>